<dbReference type="GO" id="GO:0034045">
    <property type="term" value="C:phagophore assembly site membrane"/>
    <property type="evidence" value="ECO:0007669"/>
    <property type="project" value="UniProtKB-SubCell"/>
</dbReference>
<dbReference type="InterPro" id="IPR045326">
    <property type="entry name" value="ATG17-like_dom"/>
</dbReference>
<dbReference type="OrthoDB" id="1937984at2759"/>
<proteinExistence type="inferred from homology"/>
<dbReference type="GO" id="GO:0034727">
    <property type="term" value="P:piecemeal microautophagy of the nucleus"/>
    <property type="evidence" value="ECO:0007669"/>
    <property type="project" value="TreeGrafter"/>
</dbReference>
<dbReference type="PANTHER" id="PTHR28005">
    <property type="entry name" value="AUTOPHAGY-RELATED PROTEIN 17"/>
    <property type="match status" value="1"/>
</dbReference>
<dbReference type="Proteomes" id="UP000076871">
    <property type="component" value="Unassembled WGS sequence"/>
</dbReference>
<comment type="similarity">
    <text evidence="1 6">Belongs to the ATG17 family.</text>
</comment>
<feature type="compositionally biased region" description="Polar residues" evidence="8">
    <location>
        <begin position="118"/>
        <end position="131"/>
    </location>
</feature>
<feature type="domain" description="Autophagy protein ATG17-like" evidence="9">
    <location>
        <begin position="24"/>
        <end position="435"/>
    </location>
</feature>
<protein>
    <recommendedName>
        <fullName evidence="2 6">Autophagy-related protein 17</fullName>
    </recommendedName>
</protein>
<feature type="region of interest" description="Disordered" evidence="8">
    <location>
        <begin position="112"/>
        <end position="175"/>
    </location>
</feature>
<dbReference type="AlphaFoldDB" id="A0A165ES47"/>
<evidence type="ECO:0000259" key="9">
    <source>
        <dbReference type="Pfam" id="PF04108"/>
    </source>
</evidence>
<keyword evidence="11" id="KW-1185">Reference proteome</keyword>
<comment type="function">
    <text evidence="6">Autophagy-specific protein that functions in response to autophagy-inducing signals as a scaffold to recruit other ATG proteins to organize preautophagosomal structure (PAS) formation. Modulates the timing and magnitude of the autophagy response, such as the size of the sequestering vesicles. Plays particularly a role in pexophagy and nucleophagy.</text>
</comment>
<organism evidence="10 11">
    <name type="scientific">Laetiporus sulphureus 93-53</name>
    <dbReference type="NCBI Taxonomy" id="1314785"/>
    <lineage>
        <taxon>Eukaryota</taxon>
        <taxon>Fungi</taxon>
        <taxon>Dikarya</taxon>
        <taxon>Basidiomycota</taxon>
        <taxon>Agaricomycotina</taxon>
        <taxon>Agaricomycetes</taxon>
        <taxon>Polyporales</taxon>
        <taxon>Laetiporus</taxon>
    </lineage>
</organism>
<evidence type="ECO:0000313" key="11">
    <source>
        <dbReference type="Proteomes" id="UP000076871"/>
    </source>
</evidence>
<dbReference type="GO" id="GO:0000045">
    <property type="term" value="P:autophagosome assembly"/>
    <property type="evidence" value="ECO:0007669"/>
    <property type="project" value="TreeGrafter"/>
</dbReference>
<dbReference type="RefSeq" id="XP_040765391.1">
    <property type="nucleotide sequence ID" value="XM_040908655.1"/>
</dbReference>
<keyword evidence="5" id="KW-0472">Membrane</keyword>
<evidence type="ECO:0000256" key="5">
    <source>
        <dbReference type="ARBA" id="ARBA00023136"/>
    </source>
</evidence>
<dbReference type="GO" id="GO:0000422">
    <property type="term" value="P:autophagy of mitochondrion"/>
    <property type="evidence" value="ECO:0007669"/>
    <property type="project" value="TreeGrafter"/>
</dbReference>
<dbReference type="EMBL" id="KV427618">
    <property type="protein sequence ID" value="KZT07651.1"/>
    <property type="molecule type" value="Genomic_DNA"/>
</dbReference>
<evidence type="ECO:0000256" key="1">
    <source>
        <dbReference type="ARBA" id="ARBA00006259"/>
    </source>
</evidence>
<sequence>MQSSPLADGQPRLVPLALQSKKALQHGEALCSRASMLSSTTSQTAMDVLALDAKVRWFTDAVLEQLKMAACVAKSIEQKRSQLEKQAEEWDSLRSQRADSLDSILESLGSQVVPPDFHSTSSADVSPFGSQHDSDEEHIDNALFGEQGPGQSPTDTLRDIRQNARPLPNGKTKDRTSWKTLRDFVDERAVEDVLDTIESDRNALEDIFARTSDYPESLSKTIAAIENTLPARISLPSIEDICKVQEAVSTRMADLLESLAAHYDQMSAALREHEAGEEFGKDDLQQMNRDTNELPAIIAELEECVTAIEAPHGQLLVSKRKAQEHLETHRQMLTDLDELGEIMSEMFERQQVVENESTEHLALLQHHLITIEDLYHRFTSYQYSYNKLLLELVRRRKYRDTAEHIVKRMVAELDAMVDEERQLREEFNAEHGQHLPEDVCLYVQDAPTRWNIIPSNGNRAEVLPDLDSDLLEEARSKIGGAESAVIGSQSF</sequence>
<keyword evidence="7" id="KW-0175">Coiled coil</keyword>
<dbReference type="STRING" id="1314785.A0A165ES47"/>
<dbReference type="GO" id="GO:1990316">
    <property type="term" value="C:Atg1/ULK1 kinase complex"/>
    <property type="evidence" value="ECO:0007669"/>
    <property type="project" value="TreeGrafter"/>
</dbReference>
<evidence type="ECO:0000313" key="10">
    <source>
        <dbReference type="EMBL" id="KZT07651.1"/>
    </source>
</evidence>
<dbReference type="GO" id="GO:0030295">
    <property type="term" value="F:protein kinase activator activity"/>
    <property type="evidence" value="ECO:0007669"/>
    <property type="project" value="TreeGrafter"/>
</dbReference>
<dbReference type="InParanoid" id="A0A165ES47"/>
<dbReference type="PANTHER" id="PTHR28005:SF1">
    <property type="entry name" value="AUTOPHAGY-RELATED PROTEIN 17"/>
    <property type="match status" value="1"/>
</dbReference>
<reference evidence="10 11" key="1">
    <citation type="journal article" date="2016" name="Mol. Biol. Evol.">
        <title>Comparative Genomics of Early-Diverging Mushroom-Forming Fungi Provides Insights into the Origins of Lignocellulose Decay Capabilities.</title>
        <authorList>
            <person name="Nagy L.G."/>
            <person name="Riley R."/>
            <person name="Tritt A."/>
            <person name="Adam C."/>
            <person name="Daum C."/>
            <person name="Floudas D."/>
            <person name="Sun H."/>
            <person name="Yadav J.S."/>
            <person name="Pangilinan J."/>
            <person name="Larsson K.H."/>
            <person name="Matsuura K."/>
            <person name="Barry K."/>
            <person name="Labutti K."/>
            <person name="Kuo R."/>
            <person name="Ohm R.A."/>
            <person name="Bhattacharya S.S."/>
            <person name="Shirouzu T."/>
            <person name="Yoshinaga Y."/>
            <person name="Martin F.M."/>
            <person name="Grigoriev I.V."/>
            <person name="Hibbett D.S."/>
        </authorList>
    </citation>
    <scope>NUCLEOTIDE SEQUENCE [LARGE SCALE GENOMIC DNA]</scope>
    <source>
        <strain evidence="10 11">93-53</strain>
    </source>
</reference>
<dbReference type="Pfam" id="PF04108">
    <property type="entry name" value="ATG17_like"/>
    <property type="match status" value="1"/>
</dbReference>
<evidence type="ECO:0000256" key="4">
    <source>
        <dbReference type="ARBA" id="ARBA00023006"/>
    </source>
</evidence>
<dbReference type="GeneID" id="63825684"/>
<keyword evidence="4 6" id="KW-0072">Autophagy</keyword>
<evidence type="ECO:0000256" key="6">
    <source>
        <dbReference type="RuleBase" id="RU368080"/>
    </source>
</evidence>
<gene>
    <name evidence="10" type="ORF">LAESUDRAFT_724631</name>
</gene>
<dbReference type="InterPro" id="IPR007240">
    <property type="entry name" value="Atg17"/>
</dbReference>
<evidence type="ECO:0000256" key="2">
    <source>
        <dbReference type="ARBA" id="ARBA00013806"/>
    </source>
</evidence>
<accession>A0A165ES47</accession>
<evidence type="ECO:0000256" key="7">
    <source>
        <dbReference type="SAM" id="Coils"/>
    </source>
</evidence>
<evidence type="ECO:0000256" key="8">
    <source>
        <dbReference type="SAM" id="MobiDB-lite"/>
    </source>
</evidence>
<feature type="coiled-coil region" evidence="7">
    <location>
        <begin position="66"/>
        <end position="96"/>
    </location>
</feature>
<comment type="subcellular location">
    <subcellularLocation>
        <location evidence="6">Cytoplasm</location>
    </subcellularLocation>
    <subcellularLocation>
        <location evidence="6">Preautophagosomal structure membrane</location>
        <topology evidence="6">Peripheral membrane protein</topology>
    </subcellularLocation>
</comment>
<dbReference type="FunCoup" id="A0A165ES47">
    <property type="interactions" value="17"/>
</dbReference>
<keyword evidence="3 6" id="KW-0963">Cytoplasm</keyword>
<dbReference type="GO" id="GO:0060090">
    <property type="term" value="F:molecular adaptor activity"/>
    <property type="evidence" value="ECO:0007669"/>
    <property type="project" value="TreeGrafter"/>
</dbReference>
<evidence type="ECO:0000256" key="3">
    <source>
        <dbReference type="ARBA" id="ARBA00022490"/>
    </source>
</evidence>
<name>A0A165ES47_9APHY</name>